<feature type="transmembrane region" description="Helical" evidence="1">
    <location>
        <begin position="12"/>
        <end position="28"/>
    </location>
</feature>
<keyword evidence="1" id="KW-0812">Transmembrane</keyword>
<reference evidence="2 3" key="1">
    <citation type="submission" date="2020-01" db="EMBL/GenBank/DDBJ databases">
        <authorList>
            <person name="Kim M.K."/>
        </authorList>
    </citation>
    <scope>NUCLEOTIDE SEQUENCE [LARGE SCALE GENOMIC DNA]</scope>
    <source>
        <strain evidence="2 3">172606-1</strain>
    </source>
</reference>
<feature type="transmembrane region" description="Helical" evidence="1">
    <location>
        <begin position="63"/>
        <end position="81"/>
    </location>
</feature>
<dbReference type="EMBL" id="CP048222">
    <property type="protein sequence ID" value="QHT66928.1"/>
    <property type="molecule type" value="Genomic_DNA"/>
</dbReference>
<dbReference type="RefSeq" id="WP_162442978.1">
    <property type="nucleotide sequence ID" value="NZ_CP048222.1"/>
</dbReference>
<protein>
    <submittedName>
        <fullName evidence="2">Uncharacterized protein</fullName>
    </submittedName>
</protein>
<dbReference type="KEGG" id="rhoz:GXP67_09805"/>
<keyword evidence="1" id="KW-0472">Membrane</keyword>
<dbReference type="AlphaFoldDB" id="A0A6C0GG07"/>
<gene>
    <name evidence="2" type="ORF">GXP67_09805</name>
</gene>
<feature type="transmembrane region" description="Helical" evidence="1">
    <location>
        <begin position="34"/>
        <end position="51"/>
    </location>
</feature>
<evidence type="ECO:0000313" key="2">
    <source>
        <dbReference type="EMBL" id="QHT66928.1"/>
    </source>
</evidence>
<keyword evidence="3" id="KW-1185">Reference proteome</keyword>
<accession>A0A6C0GG07</accession>
<sequence length="83" mass="9413">MEEVYKGSTYRYWLAGALLVGGIALCFAERAHLLVPLGTMGMSIFTFPFIVDRAEKKYPTSKIRKMGLYYAFMVLLIGTFFSN</sequence>
<keyword evidence="1" id="KW-1133">Transmembrane helix</keyword>
<dbReference type="Proteomes" id="UP000480178">
    <property type="component" value="Chromosome"/>
</dbReference>
<organism evidence="2 3">
    <name type="scientific">Rhodocytophaga rosea</name>
    <dbReference type="NCBI Taxonomy" id="2704465"/>
    <lineage>
        <taxon>Bacteria</taxon>
        <taxon>Pseudomonadati</taxon>
        <taxon>Bacteroidota</taxon>
        <taxon>Cytophagia</taxon>
        <taxon>Cytophagales</taxon>
        <taxon>Rhodocytophagaceae</taxon>
        <taxon>Rhodocytophaga</taxon>
    </lineage>
</organism>
<proteinExistence type="predicted"/>
<evidence type="ECO:0000313" key="3">
    <source>
        <dbReference type="Proteomes" id="UP000480178"/>
    </source>
</evidence>
<evidence type="ECO:0000256" key="1">
    <source>
        <dbReference type="SAM" id="Phobius"/>
    </source>
</evidence>
<name>A0A6C0GG07_9BACT</name>